<protein>
    <recommendedName>
        <fullName evidence="4">Ca-activated chloride channel family protein</fullName>
    </recommendedName>
</protein>
<accession>A0A9W6LMF7</accession>
<feature type="compositionally biased region" description="Basic and acidic residues" evidence="1">
    <location>
        <begin position="142"/>
        <end position="177"/>
    </location>
</feature>
<evidence type="ECO:0000256" key="1">
    <source>
        <dbReference type="SAM" id="MobiDB-lite"/>
    </source>
</evidence>
<dbReference type="Proteomes" id="UP001144471">
    <property type="component" value="Unassembled WGS sequence"/>
</dbReference>
<keyword evidence="3" id="KW-1185">Reference proteome</keyword>
<sequence length="283" mass="32862">MKRKINIGLLLLSLILILLGYRSMRETLLISRGNSLSLKEKYIEADKVFKEAAVRYSSKTAQRNRGVNLYNGEEYEKLIESGRGEKFLRGNAHAYLGEQNPKKMKEHYKSALTEYREAMKGSGDINIKKNYEIVSRRLEDMKNREEKQQENRENQDQKQNKDQQEQDKRNSDQKQQQKEQQQGDSGKDKQENSQENKKQNKGPEDQNQEQGQQDRGENTSGSSNKPDSDPEKGQLQRGEAPEETTQRREALTILERLEGSEEQAFKNNERLERIGGEEAHEAW</sequence>
<comment type="caution">
    <text evidence="2">The sequence shown here is derived from an EMBL/GenBank/DDBJ whole genome shotgun (WGS) entry which is preliminary data.</text>
</comment>
<feature type="compositionally biased region" description="Basic and acidic residues" evidence="1">
    <location>
        <begin position="185"/>
        <end position="204"/>
    </location>
</feature>
<evidence type="ECO:0000313" key="2">
    <source>
        <dbReference type="EMBL" id="GLI55413.1"/>
    </source>
</evidence>
<gene>
    <name evidence="2" type="ORF">PM10SUCC1_09270</name>
</gene>
<dbReference type="EMBL" id="BSDY01000003">
    <property type="protein sequence ID" value="GLI55413.1"/>
    <property type="molecule type" value="Genomic_DNA"/>
</dbReference>
<feature type="compositionally biased region" description="Basic and acidic residues" evidence="1">
    <location>
        <begin position="244"/>
        <end position="283"/>
    </location>
</feature>
<dbReference type="RefSeq" id="WP_281833850.1">
    <property type="nucleotide sequence ID" value="NZ_BSDY01000003.1"/>
</dbReference>
<reference evidence="2" key="1">
    <citation type="submission" date="2022-12" db="EMBL/GenBank/DDBJ databases">
        <title>Reference genome sequencing for broad-spectrum identification of bacterial and archaeal isolates by mass spectrometry.</title>
        <authorList>
            <person name="Sekiguchi Y."/>
            <person name="Tourlousse D.M."/>
        </authorList>
    </citation>
    <scope>NUCLEOTIDE SEQUENCE</scope>
    <source>
        <strain evidence="2">10succ1</strain>
    </source>
</reference>
<proteinExistence type="predicted"/>
<organism evidence="2 3">
    <name type="scientific">Propionigenium maris DSM 9537</name>
    <dbReference type="NCBI Taxonomy" id="1123000"/>
    <lineage>
        <taxon>Bacteria</taxon>
        <taxon>Fusobacteriati</taxon>
        <taxon>Fusobacteriota</taxon>
        <taxon>Fusobacteriia</taxon>
        <taxon>Fusobacteriales</taxon>
        <taxon>Fusobacteriaceae</taxon>
        <taxon>Propionigenium</taxon>
    </lineage>
</organism>
<name>A0A9W6LMF7_9FUSO</name>
<evidence type="ECO:0008006" key="4">
    <source>
        <dbReference type="Google" id="ProtNLM"/>
    </source>
</evidence>
<feature type="region of interest" description="Disordered" evidence="1">
    <location>
        <begin position="142"/>
        <end position="283"/>
    </location>
</feature>
<dbReference type="AlphaFoldDB" id="A0A9W6LMF7"/>
<evidence type="ECO:0000313" key="3">
    <source>
        <dbReference type="Proteomes" id="UP001144471"/>
    </source>
</evidence>